<feature type="transmembrane region" description="Helical" evidence="6">
    <location>
        <begin position="289"/>
        <end position="315"/>
    </location>
</feature>
<dbReference type="EMBL" id="BMIP01000007">
    <property type="protein sequence ID" value="GGD77182.1"/>
    <property type="molecule type" value="Genomic_DNA"/>
</dbReference>
<dbReference type="Pfam" id="PF07690">
    <property type="entry name" value="MFS_1"/>
    <property type="match status" value="1"/>
</dbReference>
<feature type="domain" description="Major facilitator superfamily (MFS) profile" evidence="7">
    <location>
        <begin position="9"/>
        <end position="414"/>
    </location>
</feature>
<feature type="transmembrane region" description="Helical" evidence="6">
    <location>
        <begin position="134"/>
        <end position="154"/>
    </location>
</feature>
<dbReference type="GO" id="GO:0016020">
    <property type="term" value="C:membrane"/>
    <property type="evidence" value="ECO:0007669"/>
    <property type="project" value="UniProtKB-SubCell"/>
</dbReference>
<keyword evidence="9" id="KW-1185">Reference proteome</keyword>
<feature type="transmembrane region" description="Helical" evidence="6">
    <location>
        <begin position="261"/>
        <end position="282"/>
    </location>
</feature>
<dbReference type="SUPFAM" id="SSF103473">
    <property type="entry name" value="MFS general substrate transporter"/>
    <property type="match status" value="1"/>
</dbReference>
<keyword evidence="4 6" id="KW-1133">Transmembrane helix</keyword>
<name>A0A917DWJ6_9SPHN</name>
<evidence type="ECO:0000256" key="5">
    <source>
        <dbReference type="ARBA" id="ARBA00023136"/>
    </source>
</evidence>
<evidence type="ECO:0000259" key="7">
    <source>
        <dbReference type="PROSITE" id="PS50850"/>
    </source>
</evidence>
<feature type="transmembrane region" description="Helical" evidence="6">
    <location>
        <begin position="321"/>
        <end position="346"/>
    </location>
</feature>
<dbReference type="PANTHER" id="PTHR23505:SF79">
    <property type="entry name" value="PROTEIN SPINSTER"/>
    <property type="match status" value="1"/>
</dbReference>
<dbReference type="CDD" id="cd17328">
    <property type="entry name" value="MFS_spinster_like"/>
    <property type="match status" value="1"/>
</dbReference>
<keyword evidence="5 6" id="KW-0472">Membrane</keyword>
<reference evidence="8" key="2">
    <citation type="submission" date="2020-09" db="EMBL/GenBank/DDBJ databases">
        <authorList>
            <person name="Sun Q."/>
            <person name="Zhou Y."/>
        </authorList>
    </citation>
    <scope>NUCLEOTIDE SEQUENCE</scope>
    <source>
        <strain evidence="8">CGMCC 1.15360</strain>
    </source>
</reference>
<feature type="transmembrane region" description="Helical" evidence="6">
    <location>
        <begin position="358"/>
        <end position="378"/>
    </location>
</feature>
<dbReference type="InterPro" id="IPR036259">
    <property type="entry name" value="MFS_trans_sf"/>
</dbReference>
<dbReference type="OrthoDB" id="7400989at2"/>
<evidence type="ECO:0000256" key="1">
    <source>
        <dbReference type="ARBA" id="ARBA00004141"/>
    </source>
</evidence>
<dbReference type="GO" id="GO:0022857">
    <property type="term" value="F:transmembrane transporter activity"/>
    <property type="evidence" value="ECO:0007669"/>
    <property type="project" value="InterPro"/>
</dbReference>
<dbReference type="InterPro" id="IPR011701">
    <property type="entry name" value="MFS"/>
</dbReference>
<comment type="subcellular location">
    <subcellularLocation>
        <location evidence="1">Membrane</location>
        <topology evidence="1">Multi-pass membrane protein</topology>
    </subcellularLocation>
</comment>
<feature type="transmembrane region" description="Helical" evidence="6">
    <location>
        <begin position="393"/>
        <end position="412"/>
    </location>
</feature>
<dbReference type="PANTHER" id="PTHR23505">
    <property type="entry name" value="SPINSTER"/>
    <property type="match status" value="1"/>
</dbReference>
<dbReference type="RefSeq" id="WP_082922015.1">
    <property type="nucleotide sequence ID" value="NZ_BMIP01000007.1"/>
</dbReference>
<evidence type="ECO:0000256" key="4">
    <source>
        <dbReference type="ARBA" id="ARBA00022989"/>
    </source>
</evidence>
<dbReference type="InterPro" id="IPR044770">
    <property type="entry name" value="MFS_spinster-like"/>
</dbReference>
<accession>A0A917DWJ6</accession>
<feature type="transmembrane region" description="Helical" evidence="6">
    <location>
        <begin position="48"/>
        <end position="69"/>
    </location>
</feature>
<protein>
    <submittedName>
        <fullName evidence="8">MFS transporter</fullName>
    </submittedName>
</protein>
<dbReference type="AlphaFoldDB" id="A0A917DWJ6"/>
<dbReference type="Gene3D" id="1.20.1250.20">
    <property type="entry name" value="MFS general substrate transporter like domains"/>
    <property type="match status" value="1"/>
</dbReference>
<evidence type="ECO:0000256" key="6">
    <source>
        <dbReference type="SAM" id="Phobius"/>
    </source>
</evidence>
<keyword evidence="2" id="KW-0813">Transport</keyword>
<proteinExistence type="predicted"/>
<dbReference type="PROSITE" id="PS50850">
    <property type="entry name" value="MFS"/>
    <property type="match status" value="1"/>
</dbReference>
<feature type="transmembrane region" description="Helical" evidence="6">
    <location>
        <begin position="174"/>
        <end position="195"/>
    </location>
</feature>
<organism evidence="8 9">
    <name type="scientific">Croceicoccus mobilis</name>
    <dbReference type="NCBI Taxonomy" id="1703339"/>
    <lineage>
        <taxon>Bacteria</taxon>
        <taxon>Pseudomonadati</taxon>
        <taxon>Pseudomonadota</taxon>
        <taxon>Alphaproteobacteria</taxon>
        <taxon>Sphingomonadales</taxon>
        <taxon>Erythrobacteraceae</taxon>
        <taxon>Croceicoccus</taxon>
    </lineage>
</organism>
<feature type="transmembrane region" description="Helical" evidence="6">
    <location>
        <begin position="222"/>
        <end position="241"/>
    </location>
</feature>
<gene>
    <name evidence="8" type="ORF">GCM10010990_28600</name>
</gene>
<evidence type="ECO:0000313" key="9">
    <source>
        <dbReference type="Proteomes" id="UP000612349"/>
    </source>
</evidence>
<sequence length="437" mass="46171">MQVISRGYALTVLTATLALSFVDRQILSLLVAPVKSELSLSDLQISLLHGLAFAFLYMLLGLPFGWLVDRRDRKKIIFAGVGFWSVATASCGLARNFGELFLSRIGVGVGEACLQPAAYSLLADAYPPERLSSTLSIFSLGSWLGVGGAFLLGGQVAGIAETISAMSGLDWSGWRWLFILLGALGIPACLAIVLVREPVRQRGHQAQPLSETAAFLKARAKLIVPLFLGYAIILLNVYAFLAWSPALLMRVYGWTPPEVGYGLGLCALLLCPVGALSGGMIADRLVRRGVVAGPVVIGAAEAALFLPCLAGLAFVSSGQGAMALLAVCFVLGPLALGSGIASVQMITPPQFRGQLSAVYLLVSSLLGVAGGPALTALFTDRVFRDELRVDDSLAMVSITTLPIAFVCLVIAARRFSFSRSDVAETVSSDFARKMDVV</sequence>
<comment type="caution">
    <text evidence="8">The sequence shown here is derived from an EMBL/GenBank/DDBJ whole genome shotgun (WGS) entry which is preliminary data.</text>
</comment>
<evidence type="ECO:0000313" key="8">
    <source>
        <dbReference type="EMBL" id="GGD77182.1"/>
    </source>
</evidence>
<dbReference type="Proteomes" id="UP000612349">
    <property type="component" value="Unassembled WGS sequence"/>
</dbReference>
<reference evidence="8" key="1">
    <citation type="journal article" date="2014" name="Int. J. Syst. Evol. Microbiol.">
        <title>Complete genome sequence of Corynebacterium casei LMG S-19264T (=DSM 44701T), isolated from a smear-ripened cheese.</title>
        <authorList>
            <consortium name="US DOE Joint Genome Institute (JGI-PGF)"/>
            <person name="Walter F."/>
            <person name="Albersmeier A."/>
            <person name="Kalinowski J."/>
            <person name="Ruckert C."/>
        </authorList>
    </citation>
    <scope>NUCLEOTIDE SEQUENCE</scope>
    <source>
        <strain evidence="8">CGMCC 1.15360</strain>
    </source>
</reference>
<evidence type="ECO:0000256" key="2">
    <source>
        <dbReference type="ARBA" id="ARBA00022448"/>
    </source>
</evidence>
<evidence type="ECO:0000256" key="3">
    <source>
        <dbReference type="ARBA" id="ARBA00022692"/>
    </source>
</evidence>
<keyword evidence="3 6" id="KW-0812">Transmembrane</keyword>
<dbReference type="InterPro" id="IPR020846">
    <property type="entry name" value="MFS_dom"/>
</dbReference>